<dbReference type="SUPFAM" id="SSF53448">
    <property type="entry name" value="Nucleotide-diphospho-sugar transferases"/>
    <property type="match status" value="1"/>
</dbReference>
<dbReference type="InterPro" id="IPR029044">
    <property type="entry name" value="Nucleotide-diphossugar_trans"/>
</dbReference>
<evidence type="ECO:0000256" key="5">
    <source>
        <dbReference type="ARBA" id="ARBA00022985"/>
    </source>
</evidence>
<gene>
    <name evidence="9" type="ORF">SAMN02927925_01469</name>
</gene>
<sequence length="98" mass="11390">MDKNPVISFVSPVYKAEKILDKLVAEIAATMLEIGVSFEIILVDDRSPDTSWAVMQQISERYPQVKSIRLSRNLVSTRLLWRDWRKPKASGWWLWIAT</sequence>
<feature type="domain" description="Glycosyltransferase 2-like" evidence="8">
    <location>
        <begin position="8"/>
        <end position="74"/>
    </location>
</feature>
<evidence type="ECO:0000313" key="9">
    <source>
        <dbReference type="EMBL" id="SCX09911.1"/>
    </source>
</evidence>
<dbReference type="PANTHER" id="PTHR48090:SF3">
    <property type="entry name" value="UNDECAPRENYL-PHOSPHATE 4-DEOXY-4-FORMAMIDO-L-ARABINOSE TRANSFERASE"/>
    <property type="match status" value="1"/>
</dbReference>
<dbReference type="InterPro" id="IPR050256">
    <property type="entry name" value="Glycosyltransferase_2"/>
</dbReference>
<dbReference type="InterPro" id="IPR001173">
    <property type="entry name" value="Glyco_trans_2-like"/>
</dbReference>
<dbReference type="Proteomes" id="UP000182124">
    <property type="component" value="Unassembled WGS sequence"/>
</dbReference>
<evidence type="ECO:0000313" key="10">
    <source>
        <dbReference type="Proteomes" id="UP000182124"/>
    </source>
</evidence>
<keyword evidence="6" id="KW-1133">Transmembrane helix</keyword>
<dbReference type="EMBL" id="FMTY01000003">
    <property type="protein sequence ID" value="SCX09911.1"/>
    <property type="molecule type" value="Genomic_DNA"/>
</dbReference>
<evidence type="ECO:0000259" key="8">
    <source>
        <dbReference type="Pfam" id="PF00535"/>
    </source>
</evidence>
<evidence type="ECO:0000256" key="3">
    <source>
        <dbReference type="ARBA" id="ARBA00022679"/>
    </source>
</evidence>
<dbReference type="AlphaFoldDB" id="A0A1G4VPI7"/>
<evidence type="ECO:0000256" key="4">
    <source>
        <dbReference type="ARBA" id="ARBA00022692"/>
    </source>
</evidence>
<accession>A0A1G4VPI7</accession>
<dbReference type="PANTHER" id="PTHR48090">
    <property type="entry name" value="UNDECAPRENYL-PHOSPHATE 4-DEOXY-4-FORMAMIDO-L-ARABINOSE TRANSFERASE-RELATED"/>
    <property type="match status" value="1"/>
</dbReference>
<dbReference type="Gene3D" id="3.90.550.10">
    <property type="entry name" value="Spore Coat Polysaccharide Biosynthesis Protein SpsA, Chain A"/>
    <property type="match status" value="1"/>
</dbReference>
<keyword evidence="2" id="KW-0328">Glycosyltransferase</keyword>
<name>A0A1G4VPI7_9FLAO</name>
<dbReference type="GO" id="GO:0009103">
    <property type="term" value="P:lipopolysaccharide biosynthetic process"/>
    <property type="evidence" value="ECO:0007669"/>
    <property type="project" value="UniProtKB-KW"/>
</dbReference>
<evidence type="ECO:0000256" key="1">
    <source>
        <dbReference type="ARBA" id="ARBA00022475"/>
    </source>
</evidence>
<keyword evidence="7" id="KW-0472">Membrane</keyword>
<proteinExistence type="predicted"/>
<organism evidence="9 10">
    <name type="scientific">Flavobacterium saliperosum</name>
    <dbReference type="NCBI Taxonomy" id="329186"/>
    <lineage>
        <taxon>Bacteria</taxon>
        <taxon>Pseudomonadati</taxon>
        <taxon>Bacteroidota</taxon>
        <taxon>Flavobacteriia</taxon>
        <taxon>Flavobacteriales</taxon>
        <taxon>Flavobacteriaceae</taxon>
        <taxon>Flavobacterium</taxon>
    </lineage>
</organism>
<evidence type="ECO:0000256" key="6">
    <source>
        <dbReference type="ARBA" id="ARBA00022989"/>
    </source>
</evidence>
<evidence type="ECO:0000256" key="2">
    <source>
        <dbReference type="ARBA" id="ARBA00022676"/>
    </source>
</evidence>
<keyword evidence="1" id="KW-1003">Cell membrane</keyword>
<reference evidence="9 10" key="1">
    <citation type="submission" date="2016-10" db="EMBL/GenBank/DDBJ databases">
        <authorList>
            <person name="de Groot N.N."/>
        </authorList>
    </citation>
    <scope>NUCLEOTIDE SEQUENCE [LARGE SCALE GENOMIC DNA]</scope>
    <source>
        <strain evidence="9 10">CGMCC 1.3801</strain>
    </source>
</reference>
<protein>
    <submittedName>
        <fullName evidence="9">Glycosyl transferase family 2</fullName>
    </submittedName>
</protein>
<dbReference type="STRING" id="329186.SAMN02927925_01469"/>
<dbReference type="GO" id="GO:0099621">
    <property type="term" value="F:undecaprenyl-phosphate 4-deoxy-4-formamido-L-arabinose transferase activity"/>
    <property type="evidence" value="ECO:0007669"/>
    <property type="project" value="TreeGrafter"/>
</dbReference>
<keyword evidence="4" id="KW-0812">Transmembrane</keyword>
<dbReference type="Pfam" id="PF00535">
    <property type="entry name" value="Glycos_transf_2"/>
    <property type="match status" value="1"/>
</dbReference>
<evidence type="ECO:0000256" key="7">
    <source>
        <dbReference type="ARBA" id="ARBA00023136"/>
    </source>
</evidence>
<dbReference type="GO" id="GO:0005886">
    <property type="term" value="C:plasma membrane"/>
    <property type="evidence" value="ECO:0007669"/>
    <property type="project" value="TreeGrafter"/>
</dbReference>
<keyword evidence="5" id="KW-0448">Lipopolysaccharide biosynthesis</keyword>
<keyword evidence="3 9" id="KW-0808">Transferase</keyword>